<keyword evidence="4 7" id="KW-0812">Transmembrane</keyword>
<dbReference type="Gene3D" id="3.40.50.720">
    <property type="entry name" value="NAD(P)-binding Rossmann-like Domain"/>
    <property type="match status" value="1"/>
</dbReference>
<feature type="transmembrane region" description="Helical" evidence="7">
    <location>
        <begin position="115"/>
        <end position="137"/>
    </location>
</feature>
<dbReference type="InterPro" id="IPR017473">
    <property type="entry name" value="Undecaprenyl-P_gluc_Ptfrase"/>
</dbReference>
<evidence type="ECO:0000256" key="4">
    <source>
        <dbReference type="ARBA" id="ARBA00022692"/>
    </source>
</evidence>
<dbReference type="Pfam" id="PF02397">
    <property type="entry name" value="Bac_transf"/>
    <property type="match status" value="1"/>
</dbReference>
<dbReference type="InterPro" id="IPR036291">
    <property type="entry name" value="NAD(P)-bd_dom_sf"/>
</dbReference>
<gene>
    <name evidence="9" type="ORF">CAL28_08750</name>
</gene>
<feature type="transmembrane region" description="Helical" evidence="7">
    <location>
        <begin position="49"/>
        <end position="70"/>
    </location>
</feature>
<feature type="transmembrane region" description="Helical" evidence="7">
    <location>
        <begin position="284"/>
        <end position="304"/>
    </location>
</feature>
<keyword evidence="6 7" id="KW-0472">Membrane</keyword>
<evidence type="ECO:0000259" key="8">
    <source>
        <dbReference type="Pfam" id="PF02397"/>
    </source>
</evidence>
<evidence type="ECO:0000313" key="9">
    <source>
        <dbReference type="EMBL" id="OZI63244.1"/>
    </source>
</evidence>
<dbReference type="GO" id="GO:0016780">
    <property type="term" value="F:phosphotransferase activity, for other substituted phosphate groups"/>
    <property type="evidence" value="ECO:0007669"/>
    <property type="project" value="TreeGrafter"/>
</dbReference>
<evidence type="ECO:0000256" key="5">
    <source>
        <dbReference type="ARBA" id="ARBA00022989"/>
    </source>
</evidence>
<dbReference type="GO" id="GO:0016020">
    <property type="term" value="C:membrane"/>
    <property type="evidence" value="ECO:0007669"/>
    <property type="project" value="UniProtKB-SubCell"/>
</dbReference>
<dbReference type="PANTHER" id="PTHR30576:SF0">
    <property type="entry name" value="UNDECAPRENYL-PHOSPHATE N-ACETYLGALACTOSAMINYL 1-PHOSPHATE TRANSFERASE-RELATED"/>
    <property type="match status" value="1"/>
</dbReference>
<feature type="transmembrane region" description="Helical" evidence="7">
    <location>
        <begin position="17"/>
        <end position="37"/>
    </location>
</feature>
<feature type="transmembrane region" description="Helical" evidence="7">
    <location>
        <begin position="82"/>
        <end position="103"/>
    </location>
</feature>
<dbReference type="EMBL" id="NEVS01000004">
    <property type="protein sequence ID" value="OZI63244.1"/>
    <property type="molecule type" value="Genomic_DNA"/>
</dbReference>
<organism evidence="9 10">
    <name type="scientific">Bordetella genomosp. 11</name>
    <dbReference type="NCBI Taxonomy" id="1416808"/>
    <lineage>
        <taxon>Bacteria</taxon>
        <taxon>Pseudomonadati</taxon>
        <taxon>Pseudomonadota</taxon>
        <taxon>Betaproteobacteria</taxon>
        <taxon>Burkholderiales</taxon>
        <taxon>Alcaligenaceae</taxon>
        <taxon>Bordetella</taxon>
    </lineage>
</organism>
<sequence>MDTSSVNVSGRLADTSLLFRLTDAAVVAAVGLAATAWLDVRQGPDVAPIHAMLVYLCSFGTIALFPAFRLYSSWRGRSLFDLSIRSFAAWTVVFALGILISFVNHQAGAISRMWALVWYGGTAAGLVGLRLVVHSILREARDRGMDRKRVAMIGFGTLGHDLWRRASAARSTGYEIVGIYVNTREHVPARVHRIETLNELSGFIRQHEVREVWIALPVESSQLVREAIYHLRHDCIDVRWIPDVMSVRLLGHRVDEFLGVPAIELNSLPAAGIRGLAKEIFDRVFASCVLVALSPVLLSIAILIKLTSRGPVLFTQKRLGVDGKVFNVYKFRSMTVHQETHGTVTQATRGDARVTPIGAFLRRTSLDELPQFINVLRGEMSVVGPRPHALEHNEQYKDVVARYMMRHRVKPGITGWAQVNGYRGQTDTINKMRSRVEFDLYYIQNWTFLMDLRIIAKTAVSGWTGKNVY</sequence>
<name>A0A261UMY0_9BORD</name>
<evidence type="ECO:0000256" key="3">
    <source>
        <dbReference type="ARBA" id="ARBA00022679"/>
    </source>
</evidence>
<dbReference type="SUPFAM" id="SSF51735">
    <property type="entry name" value="NAD(P)-binding Rossmann-fold domains"/>
    <property type="match status" value="1"/>
</dbReference>
<comment type="subcellular location">
    <subcellularLocation>
        <location evidence="1">Membrane</location>
        <topology evidence="1">Multi-pass membrane protein</topology>
    </subcellularLocation>
</comment>
<dbReference type="Pfam" id="PF13727">
    <property type="entry name" value="CoA_binding_3"/>
    <property type="match status" value="1"/>
</dbReference>
<dbReference type="OrthoDB" id="9808602at2"/>
<accession>A0A261UMY0</accession>
<reference evidence="10" key="1">
    <citation type="submission" date="2017-05" db="EMBL/GenBank/DDBJ databases">
        <title>Complete and WGS of Bordetella genogroups.</title>
        <authorList>
            <person name="Spilker T."/>
            <person name="Lipuma J."/>
        </authorList>
    </citation>
    <scope>NUCLEOTIDE SEQUENCE [LARGE SCALE GENOMIC DNA]</scope>
    <source>
        <strain evidence="10">AU8856</strain>
    </source>
</reference>
<proteinExistence type="inferred from homology"/>
<feature type="domain" description="Bacterial sugar transferase" evidence="8">
    <location>
        <begin position="278"/>
        <end position="460"/>
    </location>
</feature>
<evidence type="ECO:0000256" key="1">
    <source>
        <dbReference type="ARBA" id="ARBA00004141"/>
    </source>
</evidence>
<keyword evidence="10" id="KW-1185">Reference proteome</keyword>
<protein>
    <submittedName>
        <fullName evidence="9">Undecaprenyl-phosphate glucose phosphotransferase</fullName>
    </submittedName>
</protein>
<keyword evidence="5 7" id="KW-1133">Transmembrane helix</keyword>
<dbReference type="RefSeq" id="WP_094844498.1">
    <property type="nucleotide sequence ID" value="NZ_NEVS01000004.1"/>
</dbReference>
<evidence type="ECO:0000256" key="2">
    <source>
        <dbReference type="ARBA" id="ARBA00006464"/>
    </source>
</evidence>
<dbReference type="InterPro" id="IPR017475">
    <property type="entry name" value="EPS_sugar_tfrase"/>
</dbReference>
<evidence type="ECO:0000313" key="10">
    <source>
        <dbReference type="Proteomes" id="UP000215767"/>
    </source>
</evidence>
<evidence type="ECO:0000256" key="7">
    <source>
        <dbReference type="SAM" id="Phobius"/>
    </source>
</evidence>
<dbReference type="AlphaFoldDB" id="A0A261UMY0"/>
<dbReference type="InterPro" id="IPR003362">
    <property type="entry name" value="Bact_transf"/>
</dbReference>
<dbReference type="NCBIfam" id="TIGR03025">
    <property type="entry name" value="EPS_sugtrans"/>
    <property type="match status" value="1"/>
</dbReference>
<comment type="caution">
    <text evidence="9">The sequence shown here is derived from an EMBL/GenBank/DDBJ whole genome shotgun (WGS) entry which is preliminary data.</text>
</comment>
<evidence type="ECO:0000256" key="6">
    <source>
        <dbReference type="ARBA" id="ARBA00023136"/>
    </source>
</evidence>
<dbReference type="Proteomes" id="UP000215767">
    <property type="component" value="Unassembled WGS sequence"/>
</dbReference>
<dbReference type="NCBIfam" id="TIGR03023">
    <property type="entry name" value="WcaJ_sugtrans"/>
    <property type="match status" value="1"/>
</dbReference>
<comment type="similarity">
    <text evidence="2">Belongs to the bacterial sugar transferase family.</text>
</comment>
<dbReference type="PANTHER" id="PTHR30576">
    <property type="entry name" value="COLANIC BIOSYNTHESIS UDP-GLUCOSE LIPID CARRIER TRANSFERASE"/>
    <property type="match status" value="1"/>
</dbReference>
<keyword evidence="3 9" id="KW-0808">Transferase</keyword>